<keyword evidence="5 8" id="KW-0812">Transmembrane</keyword>
<protein>
    <recommendedName>
        <fullName evidence="9">Wax synthase domain-containing protein</fullName>
    </recommendedName>
</protein>
<gene>
    <name evidence="10" type="ORF">A0J61_04749</name>
</gene>
<proteinExistence type="inferred from homology"/>
<feature type="transmembrane region" description="Helical" evidence="8">
    <location>
        <begin position="269"/>
        <end position="289"/>
    </location>
</feature>
<dbReference type="PANTHER" id="PTHR31595">
    <property type="entry name" value="LONG-CHAIN-ALCOHOL O-FATTY-ACYLTRANSFERASE 3-RELATED"/>
    <property type="match status" value="1"/>
</dbReference>
<evidence type="ECO:0000256" key="4">
    <source>
        <dbReference type="ARBA" id="ARBA00022679"/>
    </source>
</evidence>
<sequence>MLDQFELTGGESKIVSSVYPALLVVPNTLLTTIAAIPTNKMANRTKQILSVPLLLTIFFIPFHFSVGNKVVDLIASLINYNTCLRYSEIFWIRPVVYQKPVYISPETLWIEFWSCLRTFPDKDTKQTYPKDKKFYHILSYLCVHFLVTDILTNWATSFTGQEVMIMRHEKPVTYFVFYIVCIIVLNSAFNTIGYMLQLFYCVCFEGGSYASEQWRPMMKNPILSHSLQDLWSDRWHWLFKSTWLTMPFRPTRIITMRVLTKRVKQPKPIAFVAAFLSVFAASAFMHEYVVATNVGWHTYSTKFKGEQCVFFIGHGLGVLFEQMVCRTVVPKLPKKFQESSWMSILGHIWTALFGFFTLHYIAHGFLSWGFQFDNPFQFTKPFVREYVYSHPALLAHFGSHFT</sequence>
<comment type="similarity">
    <text evidence="3">Belongs to the wax synthase family.</text>
</comment>
<comment type="caution">
    <text evidence="10">The sequence shown here is derived from an EMBL/GenBank/DDBJ whole genome shotgun (WGS) entry which is preliminary data.</text>
</comment>
<feature type="transmembrane region" description="Helical" evidence="8">
    <location>
        <begin position="17"/>
        <end position="36"/>
    </location>
</feature>
<dbReference type="InterPro" id="IPR044851">
    <property type="entry name" value="Wax_synthase"/>
</dbReference>
<evidence type="ECO:0000259" key="9">
    <source>
        <dbReference type="Pfam" id="PF13813"/>
    </source>
</evidence>
<evidence type="ECO:0000256" key="7">
    <source>
        <dbReference type="ARBA" id="ARBA00023136"/>
    </source>
</evidence>
<dbReference type="PANTHER" id="PTHR31595:SF57">
    <property type="entry name" value="OS04G0481900 PROTEIN"/>
    <property type="match status" value="1"/>
</dbReference>
<dbReference type="GO" id="GO:0006629">
    <property type="term" value="P:lipid metabolic process"/>
    <property type="evidence" value="ECO:0007669"/>
    <property type="project" value="InterPro"/>
</dbReference>
<evidence type="ECO:0000256" key="5">
    <source>
        <dbReference type="ARBA" id="ARBA00022692"/>
    </source>
</evidence>
<feature type="domain" description="Wax synthase" evidence="9">
    <location>
        <begin position="214"/>
        <end position="294"/>
    </location>
</feature>
<comment type="pathway">
    <text evidence="2">Secondary metabolite biosynthesis.</text>
</comment>
<dbReference type="Pfam" id="PF13813">
    <property type="entry name" value="MBOAT_2"/>
    <property type="match status" value="1"/>
</dbReference>
<dbReference type="GO" id="GO:0016020">
    <property type="term" value="C:membrane"/>
    <property type="evidence" value="ECO:0007669"/>
    <property type="project" value="UniProtKB-SubCell"/>
</dbReference>
<evidence type="ECO:0000256" key="2">
    <source>
        <dbReference type="ARBA" id="ARBA00005179"/>
    </source>
</evidence>
<dbReference type="EMBL" id="LUGH01000239">
    <property type="protein sequence ID" value="OBZ87208.1"/>
    <property type="molecule type" value="Genomic_DNA"/>
</dbReference>
<dbReference type="OrthoDB" id="1077582at2759"/>
<feature type="transmembrane region" description="Helical" evidence="8">
    <location>
        <begin position="341"/>
        <end position="362"/>
    </location>
</feature>
<dbReference type="Proteomes" id="UP000093000">
    <property type="component" value="Unassembled WGS sequence"/>
</dbReference>
<dbReference type="AlphaFoldDB" id="A0A1C7NDS0"/>
<keyword evidence="7 8" id="KW-0472">Membrane</keyword>
<reference evidence="10 11" key="1">
    <citation type="submission" date="2016-03" db="EMBL/GenBank/DDBJ databases">
        <title>Choanephora cucurbitarum.</title>
        <authorList>
            <person name="Min B."/>
            <person name="Park H."/>
            <person name="Park J.-H."/>
            <person name="Shin H.-D."/>
            <person name="Choi I.-G."/>
        </authorList>
    </citation>
    <scope>NUCLEOTIDE SEQUENCE [LARGE SCALE GENOMIC DNA]</scope>
    <source>
        <strain evidence="10 11">KUS-F28377</strain>
    </source>
</reference>
<keyword evidence="11" id="KW-1185">Reference proteome</keyword>
<evidence type="ECO:0000256" key="3">
    <source>
        <dbReference type="ARBA" id="ARBA00007282"/>
    </source>
</evidence>
<accession>A0A1C7NDS0</accession>
<name>A0A1C7NDS0_9FUNG</name>
<evidence type="ECO:0000256" key="1">
    <source>
        <dbReference type="ARBA" id="ARBA00004141"/>
    </source>
</evidence>
<feature type="transmembrane region" description="Helical" evidence="8">
    <location>
        <begin position="172"/>
        <end position="189"/>
    </location>
</feature>
<dbReference type="STRING" id="101091.A0A1C7NDS0"/>
<dbReference type="InterPro" id="IPR032805">
    <property type="entry name" value="Wax_synthase_dom"/>
</dbReference>
<evidence type="ECO:0000313" key="10">
    <source>
        <dbReference type="EMBL" id="OBZ87208.1"/>
    </source>
</evidence>
<evidence type="ECO:0000313" key="11">
    <source>
        <dbReference type="Proteomes" id="UP000093000"/>
    </source>
</evidence>
<comment type="subcellular location">
    <subcellularLocation>
        <location evidence="1">Membrane</location>
        <topology evidence="1">Multi-pass membrane protein</topology>
    </subcellularLocation>
</comment>
<dbReference type="InParanoid" id="A0A1C7NDS0"/>
<feature type="transmembrane region" description="Helical" evidence="8">
    <location>
        <begin position="134"/>
        <end position="151"/>
    </location>
</feature>
<keyword evidence="6 8" id="KW-1133">Transmembrane helix</keyword>
<keyword evidence="4" id="KW-0808">Transferase</keyword>
<dbReference type="GO" id="GO:0008374">
    <property type="term" value="F:O-acyltransferase activity"/>
    <property type="evidence" value="ECO:0007669"/>
    <property type="project" value="InterPro"/>
</dbReference>
<organism evidence="10 11">
    <name type="scientific">Choanephora cucurbitarum</name>
    <dbReference type="NCBI Taxonomy" id="101091"/>
    <lineage>
        <taxon>Eukaryota</taxon>
        <taxon>Fungi</taxon>
        <taxon>Fungi incertae sedis</taxon>
        <taxon>Mucoromycota</taxon>
        <taxon>Mucoromycotina</taxon>
        <taxon>Mucoromycetes</taxon>
        <taxon>Mucorales</taxon>
        <taxon>Mucorineae</taxon>
        <taxon>Choanephoraceae</taxon>
        <taxon>Choanephoroideae</taxon>
        <taxon>Choanephora</taxon>
    </lineage>
</organism>
<evidence type="ECO:0000256" key="8">
    <source>
        <dbReference type="SAM" id="Phobius"/>
    </source>
</evidence>
<evidence type="ECO:0000256" key="6">
    <source>
        <dbReference type="ARBA" id="ARBA00022989"/>
    </source>
</evidence>